<comment type="caution">
    <text evidence="2">The sequence shown here is derived from an EMBL/GenBank/DDBJ whole genome shotgun (WGS) entry which is preliminary data.</text>
</comment>
<feature type="coiled-coil region" evidence="1">
    <location>
        <begin position="74"/>
        <end position="104"/>
    </location>
</feature>
<dbReference type="Proteomes" id="UP000275267">
    <property type="component" value="Unassembled WGS sequence"/>
</dbReference>
<evidence type="ECO:0000313" key="3">
    <source>
        <dbReference type="Proteomes" id="UP000275267"/>
    </source>
</evidence>
<dbReference type="AlphaFoldDB" id="A0A3L6PM89"/>
<keyword evidence="1" id="KW-0175">Coiled coil</keyword>
<accession>A0A3L6PM89</accession>
<name>A0A3L6PM89_PANMI</name>
<gene>
    <name evidence="2" type="ORF">C2845_PM18G06430</name>
</gene>
<dbReference type="EMBL" id="PQIB02000017">
    <property type="protein sequence ID" value="RLM58399.1"/>
    <property type="molecule type" value="Genomic_DNA"/>
</dbReference>
<reference evidence="3" key="1">
    <citation type="journal article" date="2019" name="Nat. Commun.">
        <title>The genome of broomcorn millet.</title>
        <authorList>
            <person name="Zou C."/>
            <person name="Miki D."/>
            <person name="Li D."/>
            <person name="Tang Q."/>
            <person name="Xiao L."/>
            <person name="Rajput S."/>
            <person name="Deng P."/>
            <person name="Jia W."/>
            <person name="Huang R."/>
            <person name="Zhang M."/>
            <person name="Sun Y."/>
            <person name="Hu J."/>
            <person name="Fu X."/>
            <person name="Schnable P.S."/>
            <person name="Li F."/>
            <person name="Zhang H."/>
            <person name="Feng B."/>
            <person name="Zhu X."/>
            <person name="Liu R."/>
            <person name="Schnable J.C."/>
            <person name="Zhu J.-K."/>
            <person name="Zhang H."/>
        </authorList>
    </citation>
    <scope>NUCLEOTIDE SEQUENCE [LARGE SCALE GENOMIC DNA]</scope>
</reference>
<protein>
    <submittedName>
        <fullName evidence="2">Uncharacterized protein</fullName>
    </submittedName>
</protein>
<sequence length="146" mass="16182">MKNITGLCYLAPNKIPDGYCLMAKSSKDEKTNDSSGSENESEVRTYNDVVLEVETLNFALDNRNKLIKDTKIRHAQFKIDLENAAKEIELLKAAKSELDELRSAQSGKAKSEADECSECTAHMLDLVVKQTKCVALVEERDVAKAA</sequence>
<organism evidence="2 3">
    <name type="scientific">Panicum miliaceum</name>
    <name type="common">Proso millet</name>
    <name type="synonym">Broomcorn millet</name>
    <dbReference type="NCBI Taxonomy" id="4540"/>
    <lineage>
        <taxon>Eukaryota</taxon>
        <taxon>Viridiplantae</taxon>
        <taxon>Streptophyta</taxon>
        <taxon>Embryophyta</taxon>
        <taxon>Tracheophyta</taxon>
        <taxon>Spermatophyta</taxon>
        <taxon>Magnoliopsida</taxon>
        <taxon>Liliopsida</taxon>
        <taxon>Poales</taxon>
        <taxon>Poaceae</taxon>
        <taxon>PACMAD clade</taxon>
        <taxon>Panicoideae</taxon>
        <taxon>Panicodae</taxon>
        <taxon>Paniceae</taxon>
        <taxon>Panicinae</taxon>
        <taxon>Panicum</taxon>
        <taxon>Panicum sect. Panicum</taxon>
    </lineage>
</organism>
<keyword evidence="3" id="KW-1185">Reference proteome</keyword>
<evidence type="ECO:0000256" key="1">
    <source>
        <dbReference type="SAM" id="Coils"/>
    </source>
</evidence>
<evidence type="ECO:0000313" key="2">
    <source>
        <dbReference type="EMBL" id="RLM58399.1"/>
    </source>
</evidence>
<proteinExistence type="predicted"/>